<dbReference type="GO" id="GO:0016740">
    <property type="term" value="F:transferase activity"/>
    <property type="evidence" value="ECO:0007669"/>
    <property type="project" value="UniProtKB-KW"/>
</dbReference>
<dbReference type="SUPFAM" id="SSF56235">
    <property type="entry name" value="N-terminal nucleophile aminohydrolases (Ntn hydrolases)"/>
    <property type="match status" value="1"/>
</dbReference>
<sequence length="390" mass="43396">MAQENPIGCLGKLVSSSDQDLKLLVARKGWIGCDMDELVRMAARVVDFLNLKLPEFDVVAHFERTILESHKCPSLVNYLALRTTLEESGPIFNTSSDTEIVLHLIATSKTHPVFLRIIEACERLKGGFSIVFLTEDKLAAVRDPYGFRLLVMEKISNGSIDLIEATPEHEVNLGEALVVDKSRVHSFCLLVVGFWFLWRKSKKRRKTKRFIKDVLELGILKAGGLHPMKTGDGKGKIHIMWQNMVTNGVVSKRKFEETVGLQGGVVASVGNSKEASIAEERNQTEDCQVDAVNAALDVPTSPLKAMDHDPEIYEGPSLSENASKNAAKHLVCDGSSSENQSLLSLMDTVIMLSGENNATSDRNRNSDMLEICEQRGMKFPRPRWWLLEGF</sequence>
<dbReference type="InterPro" id="IPR029055">
    <property type="entry name" value="Ntn_hydrolases_N"/>
</dbReference>
<organism evidence="4 5">
    <name type="scientific">Protea cynaroides</name>
    <dbReference type="NCBI Taxonomy" id="273540"/>
    <lineage>
        <taxon>Eukaryota</taxon>
        <taxon>Viridiplantae</taxon>
        <taxon>Streptophyta</taxon>
        <taxon>Embryophyta</taxon>
        <taxon>Tracheophyta</taxon>
        <taxon>Spermatophyta</taxon>
        <taxon>Magnoliopsida</taxon>
        <taxon>Proteales</taxon>
        <taxon>Proteaceae</taxon>
        <taxon>Protea</taxon>
    </lineage>
</organism>
<dbReference type="PANTHER" id="PTHR11907">
    <property type="entry name" value="AMIDOPHOSPHORIBOSYLTRANSFERASE"/>
    <property type="match status" value="1"/>
</dbReference>
<reference evidence="4" key="1">
    <citation type="journal article" date="2023" name="Plant J.">
        <title>The genome of the king protea, Protea cynaroides.</title>
        <authorList>
            <person name="Chang J."/>
            <person name="Duong T.A."/>
            <person name="Schoeman C."/>
            <person name="Ma X."/>
            <person name="Roodt D."/>
            <person name="Barker N."/>
            <person name="Li Z."/>
            <person name="Van de Peer Y."/>
            <person name="Mizrachi E."/>
        </authorList>
    </citation>
    <scope>NUCLEOTIDE SEQUENCE</scope>
    <source>
        <tissue evidence="4">Young leaves</tissue>
    </source>
</reference>
<evidence type="ECO:0000313" key="5">
    <source>
        <dbReference type="Proteomes" id="UP001141806"/>
    </source>
</evidence>
<proteinExistence type="predicted"/>
<keyword evidence="2" id="KW-0315">Glutamine amidotransferase</keyword>
<keyword evidence="1" id="KW-0808">Transferase</keyword>
<comment type="caution">
    <text evidence="4">The sequence shown here is derived from an EMBL/GenBank/DDBJ whole genome shotgun (WGS) entry which is preliminary data.</text>
</comment>
<dbReference type="InterPro" id="IPR017932">
    <property type="entry name" value="GATase_2_dom"/>
</dbReference>
<evidence type="ECO:0000256" key="2">
    <source>
        <dbReference type="ARBA" id="ARBA00022962"/>
    </source>
</evidence>
<dbReference type="OrthoDB" id="511529at2759"/>
<dbReference type="Pfam" id="PF13537">
    <property type="entry name" value="GATase_7"/>
    <property type="match status" value="1"/>
</dbReference>
<dbReference type="AlphaFoldDB" id="A0A9Q0H4W1"/>
<keyword evidence="5" id="KW-1185">Reference proteome</keyword>
<evidence type="ECO:0000259" key="3">
    <source>
        <dbReference type="Pfam" id="PF13537"/>
    </source>
</evidence>
<evidence type="ECO:0000313" key="4">
    <source>
        <dbReference type="EMBL" id="KAJ4958676.1"/>
    </source>
</evidence>
<name>A0A9Q0H4W1_9MAGN</name>
<feature type="domain" description="Glutamine amidotransferase type-2" evidence="3">
    <location>
        <begin position="75"/>
        <end position="154"/>
    </location>
</feature>
<protein>
    <recommendedName>
        <fullName evidence="3">Glutamine amidotransferase type-2 domain-containing protein</fullName>
    </recommendedName>
</protein>
<evidence type="ECO:0000256" key="1">
    <source>
        <dbReference type="ARBA" id="ARBA00022679"/>
    </source>
</evidence>
<dbReference type="EMBL" id="JAMYWD010000010">
    <property type="protein sequence ID" value="KAJ4958676.1"/>
    <property type="molecule type" value="Genomic_DNA"/>
</dbReference>
<dbReference type="Gene3D" id="3.60.20.10">
    <property type="entry name" value="Glutamine Phosphoribosylpyrophosphate, subunit 1, domain 1"/>
    <property type="match status" value="1"/>
</dbReference>
<dbReference type="Proteomes" id="UP001141806">
    <property type="component" value="Unassembled WGS sequence"/>
</dbReference>
<accession>A0A9Q0H4W1</accession>
<gene>
    <name evidence="4" type="ORF">NE237_025787</name>
</gene>